<accession>A0ABT4L298</accession>
<name>A0ABT4L298_9SPHI</name>
<dbReference type="InterPro" id="IPR019861">
    <property type="entry name" value="PorP/SprF_Bacteroidetes"/>
</dbReference>
<dbReference type="Pfam" id="PF11751">
    <property type="entry name" value="PorP_SprF"/>
    <property type="match status" value="1"/>
</dbReference>
<sequence>MIKSRRIYLFMLITVMPLISAGQDYIYSQFYNAPIYLNPALTGQFEGDIRVNALYRNQWTGLSGDFSYMSASADLNLQKINSGIGLIFNRSSEGTAYLQKNNIALSYSYIIGGDDYTLSFGLQGGITNQKLNWDKLVFGDQIDVTSGIIPGIISGAERPNVDSRFYFDAAAGSNLVYKNFMLGVGLHHLNRPDESLAGYQARLPMRISGNLSYKLALVSDQYDRDGTYLIPSIVAYKQQNVTSFSVGTQFKYAGINAGIWYRNDGNSAGNDAIVFSVIFDIFNRRTNGEKFRIGISHDATTSKINYTNTGGTSEIGLGYEKYWPNSTNYGRANGLRCYDFY</sequence>
<dbReference type="Proteomes" id="UP001144341">
    <property type="component" value="Unassembled WGS sequence"/>
</dbReference>
<organism evidence="1 2">
    <name type="scientific">Pedobacter rhodius</name>
    <dbReference type="NCBI Taxonomy" id="3004098"/>
    <lineage>
        <taxon>Bacteria</taxon>
        <taxon>Pseudomonadati</taxon>
        <taxon>Bacteroidota</taxon>
        <taxon>Sphingobacteriia</taxon>
        <taxon>Sphingobacteriales</taxon>
        <taxon>Sphingobacteriaceae</taxon>
        <taxon>Pedobacter</taxon>
    </lineage>
</organism>
<keyword evidence="2" id="KW-1185">Reference proteome</keyword>
<reference evidence="1" key="1">
    <citation type="submission" date="2022-12" db="EMBL/GenBank/DDBJ databases">
        <title>Genome sequence of SJ11.</title>
        <authorList>
            <person name="Woo H."/>
        </authorList>
    </citation>
    <scope>NUCLEOTIDE SEQUENCE</scope>
    <source>
        <strain evidence="1">SJ11</strain>
    </source>
</reference>
<dbReference type="NCBIfam" id="TIGR03519">
    <property type="entry name" value="T9SS_PorP_fam"/>
    <property type="match status" value="1"/>
</dbReference>
<comment type="caution">
    <text evidence="1">The sequence shown here is derived from an EMBL/GenBank/DDBJ whole genome shotgun (WGS) entry which is preliminary data.</text>
</comment>
<proteinExistence type="predicted"/>
<dbReference type="RefSeq" id="WP_269415970.1">
    <property type="nucleotide sequence ID" value="NZ_JAPWGL010000003.1"/>
</dbReference>
<evidence type="ECO:0000313" key="1">
    <source>
        <dbReference type="EMBL" id="MCZ4224188.1"/>
    </source>
</evidence>
<gene>
    <name evidence="1" type="ORF">O0931_12810</name>
</gene>
<evidence type="ECO:0000313" key="2">
    <source>
        <dbReference type="Proteomes" id="UP001144341"/>
    </source>
</evidence>
<protein>
    <submittedName>
        <fullName evidence="1">PorP/SprF family type IX secretion system membrane protein</fullName>
    </submittedName>
</protein>
<dbReference type="EMBL" id="JAPWGL010000003">
    <property type="protein sequence ID" value="MCZ4224188.1"/>
    <property type="molecule type" value="Genomic_DNA"/>
</dbReference>